<dbReference type="InterPro" id="IPR034568">
    <property type="entry name" value="MED30"/>
</dbReference>
<dbReference type="GO" id="GO:0016592">
    <property type="term" value="C:mediator complex"/>
    <property type="evidence" value="ECO:0007669"/>
    <property type="project" value="InterPro"/>
</dbReference>
<feature type="coiled-coil region" evidence="1">
    <location>
        <begin position="213"/>
        <end position="254"/>
    </location>
</feature>
<reference evidence="3" key="1">
    <citation type="journal article" date="2018" name="Nat. Genet.">
        <title>Extensive intraspecific gene order and gene structural variations between Mo17 and other maize genomes.</title>
        <authorList>
            <person name="Sun S."/>
            <person name="Zhou Y."/>
            <person name="Chen J."/>
            <person name="Shi J."/>
            <person name="Zhao H."/>
            <person name="Zhao H."/>
            <person name="Song W."/>
            <person name="Zhang M."/>
            <person name="Cui Y."/>
            <person name="Dong X."/>
            <person name="Liu H."/>
            <person name="Ma X."/>
            <person name="Jiao Y."/>
            <person name="Wang B."/>
            <person name="Wei X."/>
            <person name="Stein J.C."/>
            <person name="Glaubitz J.C."/>
            <person name="Lu F."/>
            <person name="Yu G."/>
            <person name="Liang C."/>
            <person name="Fengler K."/>
            <person name="Li B."/>
            <person name="Rafalski A."/>
            <person name="Schnable P.S."/>
            <person name="Ware D.H."/>
            <person name="Buckler E.S."/>
            <person name="Lai J."/>
        </authorList>
    </citation>
    <scope>NUCLEOTIDE SEQUENCE [LARGE SCALE GENOMIC DNA]</scope>
    <source>
        <tissue evidence="3">Seedling</tissue>
    </source>
</reference>
<evidence type="ECO:0000256" key="1">
    <source>
        <dbReference type="SAM" id="Coils"/>
    </source>
</evidence>
<feature type="region of interest" description="Disordered" evidence="2">
    <location>
        <begin position="55"/>
        <end position="94"/>
    </location>
</feature>
<protein>
    <submittedName>
        <fullName evidence="3">Mediator of RNA polymerase II transcription subunit 30</fullName>
    </submittedName>
</protein>
<dbReference type="PANTHER" id="PTHR36406:SF2">
    <property type="entry name" value="MEDIATOR OF RNA POLYMERASE II TRANSCRIPTION SUBUNIT 30"/>
    <property type="match status" value="1"/>
</dbReference>
<dbReference type="Proteomes" id="UP000251960">
    <property type="component" value="Chromosome 2"/>
</dbReference>
<sequence length="264" mass="28909">MASEAARRRQEVAVEGQRHLEETIAAAFQILVSMNDELCNAGLWSSSSVSAAAATAASAGSQHHQSATPPPPHSADSDAADAGGAPGPGGSLDEARHRYKSAVVALRDSISAVSSCPQKHDYCMTHGFRYCLNQDIFLKKHFGDAIDQSFKTCLGRTNMPKASGLKRSGRRLRKWMKGVIIKDKANWLLIPPTYDLSKIMHSPLRQDIGSTESEVDQAEIERLEEHASALRKEIESKNKQVKLLMDQLRDLITDVAMWQSPCSV</sequence>
<organism evidence="3">
    <name type="scientific">Zea mays</name>
    <name type="common">Maize</name>
    <dbReference type="NCBI Taxonomy" id="4577"/>
    <lineage>
        <taxon>Eukaryota</taxon>
        <taxon>Viridiplantae</taxon>
        <taxon>Streptophyta</taxon>
        <taxon>Embryophyta</taxon>
        <taxon>Tracheophyta</taxon>
        <taxon>Spermatophyta</taxon>
        <taxon>Magnoliopsida</taxon>
        <taxon>Liliopsida</taxon>
        <taxon>Poales</taxon>
        <taxon>Poaceae</taxon>
        <taxon>PACMAD clade</taxon>
        <taxon>Panicoideae</taxon>
        <taxon>Andropogonodae</taxon>
        <taxon>Andropogoneae</taxon>
        <taxon>Tripsacinae</taxon>
        <taxon>Zea</taxon>
    </lineage>
</organism>
<dbReference type="PANTHER" id="PTHR36406">
    <property type="entry name" value="MEDIATOR OF RNA POLYMERASE II TRANSCRIPTION SUBUNIT 30"/>
    <property type="match status" value="1"/>
</dbReference>
<evidence type="ECO:0000256" key="2">
    <source>
        <dbReference type="SAM" id="MobiDB-lite"/>
    </source>
</evidence>
<proteinExistence type="predicted"/>
<evidence type="ECO:0000313" key="3">
    <source>
        <dbReference type="EMBL" id="PWZ40542.1"/>
    </source>
</evidence>
<feature type="compositionally biased region" description="Low complexity" evidence="2">
    <location>
        <begin position="55"/>
        <end position="67"/>
    </location>
</feature>
<comment type="caution">
    <text evidence="3">The sequence shown here is derived from an EMBL/GenBank/DDBJ whole genome shotgun (WGS) entry which is preliminary data.</text>
</comment>
<dbReference type="AlphaFoldDB" id="A0A3L6G028"/>
<dbReference type="EMBL" id="NCVQ01000003">
    <property type="protein sequence ID" value="PWZ40542.1"/>
    <property type="molecule type" value="Genomic_DNA"/>
</dbReference>
<gene>
    <name evidence="3" type="primary">MED30</name>
    <name evidence="3" type="ORF">Zm00014a_044604</name>
</gene>
<keyword evidence="1" id="KW-0175">Coiled coil</keyword>
<dbReference type="ExpressionAtlas" id="A0A3L6G028">
    <property type="expression patterns" value="baseline and differential"/>
</dbReference>
<accession>A0A3L6G028</accession>
<name>A0A3L6G028_MAIZE</name>